<evidence type="ECO:0000256" key="1">
    <source>
        <dbReference type="ARBA" id="ARBA00022734"/>
    </source>
</evidence>
<dbReference type="SUPFAM" id="SSF49899">
    <property type="entry name" value="Concanavalin A-like lectins/glucanases"/>
    <property type="match status" value="2"/>
</dbReference>
<dbReference type="SMART" id="SM00276">
    <property type="entry name" value="GLECT"/>
    <property type="match status" value="2"/>
</dbReference>
<dbReference type="OrthoDB" id="5795596at2759"/>
<dbReference type="PANTHER" id="PTHR11346:SF189">
    <property type="entry name" value="GALECTIN"/>
    <property type="match status" value="1"/>
</dbReference>
<dbReference type="InterPro" id="IPR001079">
    <property type="entry name" value="Galectin_CRD"/>
</dbReference>
<dbReference type="EMBL" id="CAJGYM010000001">
    <property type="protein sequence ID" value="CAD6184207.1"/>
    <property type="molecule type" value="Genomic_DNA"/>
</dbReference>
<dbReference type="InterPro" id="IPR013320">
    <property type="entry name" value="ConA-like_dom_sf"/>
</dbReference>
<organism evidence="4 5">
    <name type="scientific">Caenorhabditis auriculariae</name>
    <dbReference type="NCBI Taxonomy" id="2777116"/>
    <lineage>
        <taxon>Eukaryota</taxon>
        <taxon>Metazoa</taxon>
        <taxon>Ecdysozoa</taxon>
        <taxon>Nematoda</taxon>
        <taxon>Chromadorea</taxon>
        <taxon>Rhabditida</taxon>
        <taxon>Rhabditina</taxon>
        <taxon>Rhabditomorpha</taxon>
        <taxon>Rhabditoidea</taxon>
        <taxon>Rhabditidae</taxon>
        <taxon>Peloderinae</taxon>
        <taxon>Caenorhabditis</taxon>
    </lineage>
</organism>
<protein>
    <recommendedName>
        <fullName evidence="2">Galectin</fullName>
    </recommendedName>
</protein>
<dbReference type="Proteomes" id="UP000835052">
    <property type="component" value="Unassembled WGS sequence"/>
</dbReference>
<dbReference type="SMART" id="SM00908">
    <property type="entry name" value="Gal-bind_lectin"/>
    <property type="match status" value="2"/>
</dbReference>
<dbReference type="PROSITE" id="PS51304">
    <property type="entry name" value="GALECTIN"/>
    <property type="match status" value="2"/>
</dbReference>
<dbReference type="Pfam" id="PF00337">
    <property type="entry name" value="Gal-bind_lectin"/>
    <property type="match status" value="2"/>
</dbReference>
<proteinExistence type="predicted"/>
<feature type="domain" description="Galectin" evidence="3">
    <location>
        <begin position="125"/>
        <end position="270"/>
    </location>
</feature>
<evidence type="ECO:0000259" key="3">
    <source>
        <dbReference type="PROSITE" id="PS51304"/>
    </source>
</evidence>
<dbReference type="Gene3D" id="2.60.120.200">
    <property type="match status" value="2"/>
</dbReference>
<dbReference type="PANTHER" id="PTHR11346">
    <property type="entry name" value="GALECTIN"/>
    <property type="match status" value="1"/>
</dbReference>
<dbReference type="GO" id="GO:0016936">
    <property type="term" value="F:galactoside binding"/>
    <property type="evidence" value="ECO:0007669"/>
    <property type="project" value="TreeGrafter"/>
</dbReference>
<dbReference type="InterPro" id="IPR044156">
    <property type="entry name" value="Galectin-like"/>
</dbReference>
<dbReference type="GO" id="GO:0030246">
    <property type="term" value="F:carbohydrate binding"/>
    <property type="evidence" value="ECO:0007669"/>
    <property type="project" value="UniProtKB-UniRule"/>
</dbReference>
<sequence length="406" mass="46931">MEYHCTPRRYCIGLFFGCQKIPFFQPVLACRRVVVVLGPERTDQRGVAVACQEQRLLFDAFFRPGNRERITRTQISCLVLHYNSRLAAALAMASFLRRLLPSKKKRPTRKDSITGRNRTFEVPYLSRLDGNQLQDGQSLIVRGIITGEEGFIVNLTNGPRVELQDSEDESESTTAAEDLDDRLLALRFDLPKARIYFNACINGQWGKEANIKRKYRIGDEFDLRIRCFEKYFEIFVEHKLVANFKHYVPMNFISHVYVNGLIRLYTVSWEGKVFNLPYSAEIPGNFFVGRKLFISGMVEKKAKSFSFAFFAGEKVAFLFESNFIKKKTFRKSQTSDSWISENSSEDGVFPFKSDRTFDVLVFAEEDRYLVFVNDVFYISFTHKLPPASVDRMEINGDVNIFGVHLK</sequence>
<name>A0A8S1GLY7_9PELO</name>
<gene>
    <name evidence="4" type="ORF">CAUJ_LOCUS126</name>
</gene>
<comment type="caution">
    <text evidence="4">The sequence shown here is derived from an EMBL/GenBank/DDBJ whole genome shotgun (WGS) entry which is preliminary data.</text>
</comment>
<reference evidence="4" key="1">
    <citation type="submission" date="2020-10" db="EMBL/GenBank/DDBJ databases">
        <authorList>
            <person name="Kikuchi T."/>
        </authorList>
    </citation>
    <scope>NUCLEOTIDE SEQUENCE</scope>
    <source>
        <strain evidence="4">NKZ352</strain>
    </source>
</reference>
<keyword evidence="1 2" id="KW-0430">Lectin</keyword>
<dbReference type="CDD" id="cd00070">
    <property type="entry name" value="GLECT"/>
    <property type="match status" value="2"/>
</dbReference>
<dbReference type="AlphaFoldDB" id="A0A8S1GLY7"/>
<evidence type="ECO:0000313" key="5">
    <source>
        <dbReference type="Proteomes" id="UP000835052"/>
    </source>
</evidence>
<feature type="domain" description="Galectin" evidence="3">
    <location>
        <begin position="278"/>
        <end position="406"/>
    </location>
</feature>
<keyword evidence="5" id="KW-1185">Reference proteome</keyword>
<accession>A0A8S1GLY7</accession>
<evidence type="ECO:0000313" key="4">
    <source>
        <dbReference type="EMBL" id="CAD6184207.1"/>
    </source>
</evidence>
<evidence type="ECO:0000256" key="2">
    <source>
        <dbReference type="RuleBase" id="RU102079"/>
    </source>
</evidence>
<dbReference type="FunFam" id="2.60.120.200:FF:000261">
    <property type="entry name" value="Galectin"/>
    <property type="match status" value="1"/>
</dbReference>